<gene>
    <name evidence="4" type="ORF">FA10DRAFT_259819</name>
</gene>
<sequence>MRSGNIGLAAAALVSALWASPIEANKLVPGSTADLDALEPYGGKDASILRHPADWSRDVYPLQVHSHNDYWRDSPVYEALAHGVMSVESDVWLNPDDGELYVGHDPFSLSVERTFHSITLDPLKKAIDQANAANHLVSSSNKESSFFANLQKQQVTNLNKSTTQYAGYFSGGVGLAAPIQLLVDLKTEGNSTYKKVVEDLEPLRKAGYLTRYEAGKVIPGPLFIIGTGNSPAAEIAAATSRAIFLDCPLGDALTKGLDAPDGTHYEYNKTLCGIASTDFESLVPGFTGANEATDAQRQNLTAAIDAAHKLGIKTRLWDTPQWPVYARDNINKLLFSLGSDWINADDLDAIQKF</sequence>
<feature type="signal peptide" evidence="3">
    <location>
        <begin position="1"/>
        <end position="24"/>
    </location>
</feature>
<accession>A0A316YKW4</accession>
<dbReference type="RefSeq" id="XP_025377040.1">
    <property type="nucleotide sequence ID" value="XM_025519990.1"/>
</dbReference>
<evidence type="ECO:0000313" key="4">
    <source>
        <dbReference type="EMBL" id="PWN89842.1"/>
    </source>
</evidence>
<dbReference type="STRING" id="215250.A0A316YKW4"/>
<name>A0A316YKW4_9BASI</name>
<dbReference type="GO" id="GO:0006629">
    <property type="term" value="P:lipid metabolic process"/>
    <property type="evidence" value="ECO:0007669"/>
    <property type="project" value="InterPro"/>
</dbReference>
<evidence type="ECO:0000256" key="3">
    <source>
        <dbReference type="SAM" id="SignalP"/>
    </source>
</evidence>
<protein>
    <recommendedName>
        <fullName evidence="2">Altered inheritance of mitochondria protein 6</fullName>
    </recommendedName>
</protein>
<dbReference type="InterPro" id="IPR017946">
    <property type="entry name" value="PLC-like_Pdiesterase_TIM-brl"/>
</dbReference>
<dbReference type="AlphaFoldDB" id="A0A316YKW4"/>
<dbReference type="PANTHER" id="PTHR31571">
    <property type="entry name" value="ALTERED INHERITANCE OF MITOCHONDRIA PROTEIN 6"/>
    <property type="match status" value="1"/>
</dbReference>
<dbReference type="PANTHER" id="PTHR31571:SF1">
    <property type="entry name" value="ALTERED INHERITANCE OF MITOCHONDRIA PROTEIN 6"/>
    <property type="match status" value="1"/>
</dbReference>
<keyword evidence="3" id="KW-0732">Signal</keyword>
<dbReference type="Proteomes" id="UP000245768">
    <property type="component" value="Unassembled WGS sequence"/>
</dbReference>
<dbReference type="Gene3D" id="3.20.20.190">
    <property type="entry name" value="Phosphatidylinositol (PI) phosphodiesterase"/>
    <property type="match status" value="1"/>
</dbReference>
<reference evidence="4 5" key="1">
    <citation type="journal article" date="2018" name="Mol. Biol. Evol.">
        <title>Broad Genomic Sampling Reveals a Smut Pathogenic Ancestry of the Fungal Clade Ustilaginomycotina.</title>
        <authorList>
            <person name="Kijpornyongpan T."/>
            <person name="Mondo S.J."/>
            <person name="Barry K."/>
            <person name="Sandor L."/>
            <person name="Lee J."/>
            <person name="Lipzen A."/>
            <person name="Pangilinan J."/>
            <person name="LaButti K."/>
            <person name="Hainaut M."/>
            <person name="Henrissat B."/>
            <person name="Grigoriev I.V."/>
            <person name="Spatafora J.W."/>
            <person name="Aime M.C."/>
        </authorList>
    </citation>
    <scope>NUCLEOTIDE SEQUENCE [LARGE SCALE GENOMIC DNA]</scope>
    <source>
        <strain evidence="4 5">MCA 4198</strain>
    </source>
</reference>
<evidence type="ECO:0000256" key="1">
    <source>
        <dbReference type="ARBA" id="ARBA00008858"/>
    </source>
</evidence>
<dbReference type="GeneID" id="37041906"/>
<keyword evidence="5" id="KW-1185">Reference proteome</keyword>
<evidence type="ECO:0000313" key="5">
    <source>
        <dbReference type="Proteomes" id="UP000245768"/>
    </source>
</evidence>
<dbReference type="EMBL" id="KZ819636">
    <property type="protein sequence ID" value="PWN89842.1"/>
    <property type="molecule type" value="Genomic_DNA"/>
</dbReference>
<organism evidence="4 5">
    <name type="scientific">Acaromyces ingoldii</name>
    <dbReference type="NCBI Taxonomy" id="215250"/>
    <lineage>
        <taxon>Eukaryota</taxon>
        <taxon>Fungi</taxon>
        <taxon>Dikarya</taxon>
        <taxon>Basidiomycota</taxon>
        <taxon>Ustilaginomycotina</taxon>
        <taxon>Exobasidiomycetes</taxon>
        <taxon>Exobasidiales</taxon>
        <taxon>Cryptobasidiaceae</taxon>
        <taxon>Acaromyces</taxon>
    </lineage>
</organism>
<dbReference type="InterPro" id="IPR051236">
    <property type="entry name" value="HAT_RTT109-like"/>
</dbReference>
<evidence type="ECO:0000256" key="2">
    <source>
        <dbReference type="ARBA" id="ARBA00014286"/>
    </source>
</evidence>
<comment type="similarity">
    <text evidence="1">Belongs to the AIM6 family.</text>
</comment>
<dbReference type="SUPFAM" id="SSF51695">
    <property type="entry name" value="PLC-like phosphodiesterases"/>
    <property type="match status" value="1"/>
</dbReference>
<dbReference type="GO" id="GO:0008081">
    <property type="term" value="F:phosphoric diester hydrolase activity"/>
    <property type="evidence" value="ECO:0007669"/>
    <property type="project" value="InterPro"/>
</dbReference>
<feature type="chain" id="PRO_5016258861" description="Altered inheritance of mitochondria protein 6" evidence="3">
    <location>
        <begin position="25"/>
        <end position="353"/>
    </location>
</feature>
<dbReference type="InParanoid" id="A0A316YKW4"/>
<dbReference type="OrthoDB" id="4153866at2759"/>
<proteinExistence type="inferred from homology"/>